<feature type="domain" description="Cadherin" evidence="14">
    <location>
        <begin position="547"/>
        <end position="639"/>
    </location>
</feature>
<keyword evidence="7" id="KW-0130">Cell adhesion</keyword>
<sequence length="779" mass="87326">MDNIQPADRKLITFSQLQQGTNKVSRLFRISKETGKLYTAQELDAESLCRHGVECFRIVKIAVRQAETFMKILKMKVTIKDVNDHQPEFPVEVVNIQFSEDDGKGVRRFIPSAIDKDSGDLNSQIMYRLVKGKDEPFSLSVSESVDGISDLSIVLQERLNREVQDAYTVQVVAEDGGSPPKQSTLDVHVTVTDVNDNPPIFSQNVYNVSVNYESDEVTPVTIVSAMDYDSKKNGKISYRFGDRTSESAKSQFEIDEKTGEIFLRKKFSSSLQKTKFKLYVRATDNGNPALSSTAKVLVNIINEHNNAPTIDVNFVSSSSRNVTTIREDVEVGSFIAYVMVTDDDVGRNGAVACDLQHEKFQLQSLGVKEYKLIVKNTIDRETEQYHDVTIDCQDKGSPPLHGRIEFTIRVIDVNDVRPKFFKELFKFSVYENQKSNSFVGRVNVTDPDLGPGGKLFFTLLSNETFILPFQISNTGEISTVMSLDYEFQNIYRFQVLVTDNGTPPLNNTANVIVEVRDVNDNVPHFTFPSVNPFTMDVTYYPRHTNKITILKAADGDSRENAFLRYQIEAGDDKQLFAINHYTGLLSFSREVTQQDARTHLLQLVVKDSGDPVLTATTNLSIILTVSNQSSETGDTIPGTKDNKIHVYLLIVIVLVAVTVAVPVTAAMSICVIRCKIRINSPLSDKSDASEKCVSEHKHLMCHAHMETYWPHTPLARTASSNIAQKSSMLEPRRRTSSGDSILRGHRRRSSSTGSRFQCTKEAIYEVSMNLLKYLSGFLG</sequence>
<keyword evidence="9 13" id="KW-0472">Membrane</keyword>
<dbReference type="Proteomes" id="UP000597762">
    <property type="component" value="Unassembled WGS sequence"/>
</dbReference>
<keyword evidence="5" id="KW-0677">Repeat</keyword>
<feature type="region of interest" description="Disordered" evidence="12">
    <location>
        <begin position="722"/>
        <end position="754"/>
    </location>
</feature>
<name>A0A812D3V4_ACAPH</name>
<evidence type="ECO:0000256" key="7">
    <source>
        <dbReference type="ARBA" id="ARBA00022889"/>
    </source>
</evidence>
<evidence type="ECO:0000256" key="5">
    <source>
        <dbReference type="ARBA" id="ARBA00022737"/>
    </source>
</evidence>
<evidence type="ECO:0000256" key="8">
    <source>
        <dbReference type="ARBA" id="ARBA00022989"/>
    </source>
</evidence>
<dbReference type="FunFam" id="2.60.40.60:FF:000007">
    <property type="entry name" value="Protocadherin alpha 2"/>
    <property type="match status" value="1"/>
</dbReference>
<dbReference type="FunFam" id="2.60.40.60:FF:000002">
    <property type="entry name" value="Protocadherin alpha 2"/>
    <property type="match status" value="1"/>
</dbReference>
<dbReference type="PROSITE" id="PS50268">
    <property type="entry name" value="CADHERIN_2"/>
    <property type="match status" value="6"/>
</dbReference>
<feature type="transmembrane region" description="Helical" evidence="13">
    <location>
        <begin position="646"/>
        <end position="672"/>
    </location>
</feature>
<dbReference type="FunFam" id="2.60.40.60:FF:000004">
    <property type="entry name" value="Protocadherin 1 gamma 2"/>
    <property type="match status" value="1"/>
</dbReference>
<dbReference type="FunFam" id="2.60.40.60:FF:000092">
    <property type="entry name" value="Protocadherin 8"/>
    <property type="match status" value="1"/>
</dbReference>
<evidence type="ECO:0000256" key="2">
    <source>
        <dbReference type="ARBA" id="ARBA00022475"/>
    </source>
</evidence>
<organism evidence="15 16">
    <name type="scientific">Acanthosepion pharaonis</name>
    <name type="common">Pharaoh cuttlefish</name>
    <name type="synonym">Sepia pharaonis</name>
    <dbReference type="NCBI Taxonomy" id="158019"/>
    <lineage>
        <taxon>Eukaryota</taxon>
        <taxon>Metazoa</taxon>
        <taxon>Spiralia</taxon>
        <taxon>Lophotrochozoa</taxon>
        <taxon>Mollusca</taxon>
        <taxon>Cephalopoda</taxon>
        <taxon>Coleoidea</taxon>
        <taxon>Decapodiformes</taxon>
        <taxon>Sepiida</taxon>
        <taxon>Sepiina</taxon>
        <taxon>Sepiidae</taxon>
        <taxon>Acanthosepion</taxon>
    </lineage>
</organism>
<comment type="subcellular location">
    <subcellularLocation>
        <location evidence="1">Cell membrane</location>
        <topology evidence="1">Single-pass type I membrane protein</topology>
    </subcellularLocation>
</comment>
<evidence type="ECO:0000259" key="14">
    <source>
        <dbReference type="PROSITE" id="PS50268"/>
    </source>
</evidence>
<dbReference type="AlphaFoldDB" id="A0A812D3V4"/>
<feature type="domain" description="Cadherin" evidence="14">
    <location>
        <begin position="90"/>
        <end position="201"/>
    </location>
</feature>
<dbReference type="FunFam" id="2.60.40.60:FF:000020">
    <property type="entry name" value="Dachsous cadherin-related 1b"/>
    <property type="match status" value="1"/>
</dbReference>
<evidence type="ECO:0000256" key="12">
    <source>
        <dbReference type="SAM" id="MobiDB-lite"/>
    </source>
</evidence>
<evidence type="ECO:0000313" key="16">
    <source>
        <dbReference type="Proteomes" id="UP000597762"/>
    </source>
</evidence>
<dbReference type="Gene3D" id="2.60.40.60">
    <property type="entry name" value="Cadherins"/>
    <property type="match status" value="6"/>
</dbReference>
<keyword evidence="3 13" id="KW-0812">Transmembrane</keyword>
<evidence type="ECO:0000313" key="15">
    <source>
        <dbReference type="EMBL" id="CAE1288268.1"/>
    </source>
</evidence>
<dbReference type="InterPro" id="IPR002126">
    <property type="entry name" value="Cadherin-like_dom"/>
</dbReference>
<evidence type="ECO:0000256" key="13">
    <source>
        <dbReference type="SAM" id="Phobius"/>
    </source>
</evidence>
<dbReference type="InterPro" id="IPR015919">
    <property type="entry name" value="Cadherin-like_sf"/>
</dbReference>
<keyword evidence="2" id="KW-1003">Cell membrane</keyword>
<dbReference type="PANTHER" id="PTHR24028">
    <property type="entry name" value="CADHERIN-87A"/>
    <property type="match status" value="1"/>
</dbReference>
<dbReference type="PRINTS" id="PR00205">
    <property type="entry name" value="CADHERIN"/>
</dbReference>
<keyword evidence="8 13" id="KW-1133">Transmembrane helix</keyword>
<dbReference type="GO" id="GO:0005509">
    <property type="term" value="F:calcium ion binding"/>
    <property type="evidence" value="ECO:0007669"/>
    <property type="project" value="UniProtKB-UniRule"/>
</dbReference>
<dbReference type="PANTHER" id="PTHR24028:SF146">
    <property type="entry name" value="CADHERIN 96CB, ISOFORM D-RELATED"/>
    <property type="match status" value="1"/>
</dbReference>
<dbReference type="SMART" id="SM00112">
    <property type="entry name" value="CA"/>
    <property type="match status" value="6"/>
</dbReference>
<reference evidence="15" key="1">
    <citation type="submission" date="2021-01" db="EMBL/GenBank/DDBJ databases">
        <authorList>
            <person name="Li R."/>
            <person name="Bekaert M."/>
        </authorList>
    </citation>
    <scope>NUCLEOTIDE SEQUENCE</scope>
    <source>
        <strain evidence="15">Farmed</strain>
    </source>
</reference>
<evidence type="ECO:0000256" key="10">
    <source>
        <dbReference type="ARBA" id="ARBA00023180"/>
    </source>
</evidence>
<feature type="domain" description="Cadherin" evidence="14">
    <location>
        <begin position="202"/>
        <end position="310"/>
    </location>
</feature>
<accession>A0A812D3V4</accession>
<dbReference type="InterPro" id="IPR020894">
    <property type="entry name" value="Cadherin_CS"/>
</dbReference>
<proteinExistence type="predicted"/>
<evidence type="ECO:0000256" key="6">
    <source>
        <dbReference type="ARBA" id="ARBA00022837"/>
    </source>
</evidence>
<evidence type="ECO:0000256" key="4">
    <source>
        <dbReference type="ARBA" id="ARBA00022729"/>
    </source>
</evidence>
<dbReference type="Pfam" id="PF00028">
    <property type="entry name" value="Cadherin"/>
    <property type="match status" value="5"/>
</dbReference>
<keyword evidence="16" id="KW-1185">Reference proteome</keyword>
<dbReference type="GO" id="GO:0005886">
    <property type="term" value="C:plasma membrane"/>
    <property type="evidence" value="ECO:0007669"/>
    <property type="project" value="UniProtKB-SubCell"/>
</dbReference>
<dbReference type="SUPFAM" id="SSF49313">
    <property type="entry name" value="Cadherin-like"/>
    <property type="match status" value="5"/>
</dbReference>
<comment type="caution">
    <text evidence="15">The sequence shown here is derived from an EMBL/GenBank/DDBJ whole genome shotgun (WGS) entry which is preliminary data.</text>
</comment>
<evidence type="ECO:0000256" key="1">
    <source>
        <dbReference type="ARBA" id="ARBA00004251"/>
    </source>
</evidence>
<dbReference type="InterPro" id="IPR050174">
    <property type="entry name" value="Protocadherin/Cadherin-CA"/>
</dbReference>
<keyword evidence="4" id="KW-0732">Signal</keyword>
<dbReference type="EMBL" id="CAHIKZ030002523">
    <property type="protein sequence ID" value="CAE1288268.1"/>
    <property type="molecule type" value="Genomic_DNA"/>
</dbReference>
<dbReference type="PROSITE" id="PS00232">
    <property type="entry name" value="CADHERIN_1"/>
    <property type="match status" value="2"/>
</dbReference>
<evidence type="ECO:0000256" key="3">
    <source>
        <dbReference type="ARBA" id="ARBA00022692"/>
    </source>
</evidence>
<dbReference type="OrthoDB" id="6252479at2759"/>
<dbReference type="GO" id="GO:0007156">
    <property type="term" value="P:homophilic cell adhesion via plasma membrane adhesion molecules"/>
    <property type="evidence" value="ECO:0007669"/>
    <property type="project" value="InterPro"/>
</dbReference>
<protein>
    <submittedName>
        <fullName evidence="15">PCDHGB</fullName>
    </submittedName>
</protein>
<gene>
    <name evidence="15" type="ORF">SPHA_47023</name>
</gene>
<keyword evidence="10" id="KW-0325">Glycoprotein</keyword>
<keyword evidence="6 11" id="KW-0106">Calcium</keyword>
<evidence type="ECO:0000256" key="11">
    <source>
        <dbReference type="PROSITE-ProRule" id="PRU00043"/>
    </source>
</evidence>
<feature type="domain" description="Cadherin" evidence="14">
    <location>
        <begin position="317"/>
        <end position="420"/>
    </location>
</feature>
<feature type="domain" description="Cadherin" evidence="14">
    <location>
        <begin position="421"/>
        <end position="525"/>
    </location>
</feature>
<feature type="domain" description="Cadherin" evidence="14">
    <location>
        <begin position="2"/>
        <end position="89"/>
    </location>
</feature>
<evidence type="ECO:0000256" key="9">
    <source>
        <dbReference type="ARBA" id="ARBA00023136"/>
    </source>
</evidence>
<dbReference type="CDD" id="cd11304">
    <property type="entry name" value="Cadherin_repeat"/>
    <property type="match status" value="6"/>
</dbReference>